<evidence type="ECO:0000256" key="5">
    <source>
        <dbReference type="SAM" id="Phobius"/>
    </source>
</evidence>
<protein>
    <recommendedName>
        <fullName evidence="7">Isoprenylcysteine carboxyl methyltransferase (ICMT) family protein</fullName>
    </recommendedName>
</protein>
<organism evidence="6">
    <name type="scientific">mine drainage metagenome</name>
    <dbReference type="NCBI Taxonomy" id="410659"/>
    <lineage>
        <taxon>unclassified sequences</taxon>
        <taxon>metagenomes</taxon>
        <taxon>ecological metagenomes</taxon>
    </lineage>
</organism>
<dbReference type="Gene3D" id="1.20.120.1630">
    <property type="match status" value="1"/>
</dbReference>
<keyword evidence="2 5" id="KW-0812">Transmembrane</keyword>
<reference evidence="6" key="1">
    <citation type="submission" date="2009-10" db="EMBL/GenBank/DDBJ databases">
        <title>Diversity of trophic interactions inside an arsenic-rich microbial ecosystem.</title>
        <authorList>
            <person name="Bertin P.N."/>
            <person name="Heinrich-Salmeron A."/>
            <person name="Pelletier E."/>
            <person name="Goulhen-Chollet F."/>
            <person name="Arsene-Ploetze F."/>
            <person name="Gallien S."/>
            <person name="Calteau A."/>
            <person name="Vallenet D."/>
            <person name="Casiot C."/>
            <person name="Chane-Woon-Ming B."/>
            <person name="Giloteaux L."/>
            <person name="Barakat M."/>
            <person name="Bonnefoy V."/>
            <person name="Bruneel O."/>
            <person name="Chandler M."/>
            <person name="Cleiss J."/>
            <person name="Duran R."/>
            <person name="Elbaz-Poulichet F."/>
            <person name="Fonknechten N."/>
            <person name="Lauga B."/>
            <person name="Mornico D."/>
            <person name="Ortet P."/>
            <person name="Schaeffer C."/>
            <person name="Siguier P."/>
            <person name="Alexander Thil Smith A."/>
            <person name="Van Dorsselaer A."/>
            <person name="Weissenbach J."/>
            <person name="Medigue C."/>
            <person name="Le Paslier D."/>
        </authorList>
    </citation>
    <scope>NUCLEOTIDE SEQUENCE</scope>
</reference>
<feature type="transmembrane region" description="Helical" evidence="5">
    <location>
        <begin position="6"/>
        <end position="27"/>
    </location>
</feature>
<dbReference type="AlphaFoldDB" id="E6QHV4"/>
<proteinExistence type="predicted"/>
<evidence type="ECO:0000256" key="4">
    <source>
        <dbReference type="ARBA" id="ARBA00023136"/>
    </source>
</evidence>
<dbReference type="GO" id="GO:0004671">
    <property type="term" value="F:protein C-terminal S-isoprenylcysteine carboxyl O-methyltransferase activity"/>
    <property type="evidence" value="ECO:0007669"/>
    <property type="project" value="InterPro"/>
</dbReference>
<feature type="transmembrane region" description="Helical" evidence="5">
    <location>
        <begin position="115"/>
        <end position="135"/>
    </location>
</feature>
<evidence type="ECO:0000313" key="6">
    <source>
        <dbReference type="EMBL" id="CBI06818.1"/>
    </source>
</evidence>
<dbReference type="InterPro" id="IPR007269">
    <property type="entry name" value="ICMT_MeTrfase"/>
</dbReference>
<keyword evidence="4 5" id="KW-0472">Membrane</keyword>
<dbReference type="PANTHER" id="PTHR12714:SF9">
    <property type="entry name" value="PROTEIN-S-ISOPRENYLCYSTEINE O-METHYLTRANSFERASE"/>
    <property type="match status" value="1"/>
</dbReference>
<sequence length="189" mass="21396">MSLSLVWQILLDGWIVFELLLLVVTRTRRDQGKVNDRGSLLLLWLAIGVSLAVAFRIADAMPRNLLAHAVWLSPLCLGILVLGFALRLTAIAMLGRAFSVNVAIREKQSLKQDRLYAWMRHPSYSGMVLMFFAIGLAERNWISLLILVIVPGAALFYRIHVEEAALRTAFGDEYVEYSRRVKRLLPGIY</sequence>
<accession>E6QHV4</accession>
<evidence type="ECO:0000256" key="1">
    <source>
        <dbReference type="ARBA" id="ARBA00004141"/>
    </source>
</evidence>
<evidence type="ECO:0000256" key="3">
    <source>
        <dbReference type="ARBA" id="ARBA00022989"/>
    </source>
</evidence>
<feature type="transmembrane region" description="Helical" evidence="5">
    <location>
        <begin position="39"/>
        <end position="58"/>
    </location>
</feature>
<dbReference type="EMBL" id="CABQ01000025">
    <property type="protein sequence ID" value="CBI06818.1"/>
    <property type="molecule type" value="Genomic_DNA"/>
</dbReference>
<gene>
    <name evidence="6" type="ORF">CARN6_0093</name>
</gene>
<feature type="transmembrane region" description="Helical" evidence="5">
    <location>
        <begin position="141"/>
        <end position="159"/>
    </location>
</feature>
<comment type="caution">
    <text evidence="6">The sequence shown here is derived from an EMBL/GenBank/DDBJ whole genome shotgun (WGS) entry which is preliminary data.</text>
</comment>
<name>E6QHV4_9ZZZZ</name>
<keyword evidence="3 5" id="KW-1133">Transmembrane helix</keyword>
<dbReference type="GO" id="GO:0016020">
    <property type="term" value="C:membrane"/>
    <property type="evidence" value="ECO:0007669"/>
    <property type="project" value="UniProtKB-SubCell"/>
</dbReference>
<dbReference type="PANTHER" id="PTHR12714">
    <property type="entry name" value="PROTEIN-S ISOPRENYLCYSTEINE O-METHYLTRANSFERASE"/>
    <property type="match status" value="1"/>
</dbReference>
<evidence type="ECO:0000256" key="2">
    <source>
        <dbReference type="ARBA" id="ARBA00022692"/>
    </source>
</evidence>
<evidence type="ECO:0008006" key="7">
    <source>
        <dbReference type="Google" id="ProtNLM"/>
    </source>
</evidence>
<dbReference type="Pfam" id="PF04140">
    <property type="entry name" value="ICMT"/>
    <property type="match status" value="1"/>
</dbReference>
<feature type="transmembrane region" description="Helical" evidence="5">
    <location>
        <begin position="70"/>
        <end position="94"/>
    </location>
</feature>
<comment type="subcellular location">
    <subcellularLocation>
        <location evidence="1">Membrane</location>
        <topology evidence="1">Multi-pass membrane protein</topology>
    </subcellularLocation>
</comment>